<dbReference type="Gene3D" id="1.20.120.450">
    <property type="entry name" value="dinb family like domain"/>
    <property type="match status" value="1"/>
</dbReference>
<dbReference type="InterPro" id="IPR034660">
    <property type="entry name" value="DinB/YfiT-like"/>
</dbReference>
<comment type="caution">
    <text evidence="2">The sequence shown here is derived from an EMBL/GenBank/DDBJ whole genome shotgun (WGS) entry which is preliminary data.</text>
</comment>
<proteinExistence type="predicted"/>
<dbReference type="InterPro" id="IPR024775">
    <property type="entry name" value="DinB-like"/>
</dbReference>
<dbReference type="Proteomes" id="UP000255355">
    <property type="component" value="Unassembled WGS sequence"/>
</dbReference>
<accession>A0A370HC77</accession>
<dbReference type="AlphaFoldDB" id="A0A370HC77"/>
<dbReference type="SUPFAM" id="SSF109854">
    <property type="entry name" value="DinB/YfiT-like putative metalloenzymes"/>
    <property type="match status" value="1"/>
</dbReference>
<evidence type="ECO:0000313" key="3">
    <source>
        <dbReference type="Proteomes" id="UP000255355"/>
    </source>
</evidence>
<dbReference type="OrthoDB" id="3376896at2"/>
<keyword evidence="3" id="KW-1185">Reference proteome</keyword>
<evidence type="ECO:0000259" key="1">
    <source>
        <dbReference type="Pfam" id="PF12867"/>
    </source>
</evidence>
<protein>
    <recommendedName>
        <fullName evidence="1">DinB-like domain-containing protein</fullName>
    </recommendedName>
</protein>
<dbReference type="EMBL" id="QQAZ01000002">
    <property type="protein sequence ID" value="RDI53975.1"/>
    <property type="molecule type" value="Genomic_DNA"/>
</dbReference>
<dbReference type="STRING" id="1210089.GCA_001613165_01697"/>
<dbReference type="RefSeq" id="WP_068016061.1">
    <property type="nucleotide sequence ID" value="NZ_QQAZ01000002.1"/>
</dbReference>
<name>A0A370HC77_9NOCA</name>
<dbReference type="Pfam" id="PF12867">
    <property type="entry name" value="DinB_2"/>
    <property type="match status" value="1"/>
</dbReference>
<feature type="domain" description="DinB-like" evidence="1">
    <location>
        <begin position="48"/>
        <end position="188"/>
    </location>
</feature>
<reference evidence="2 3" key="1">
    <citation type="submission" date="2018-07" db="EMBL/GenBank/DDBJ databases">
        <title>Genomic Encyclopedia of Type Strains, Phase IV (KMG-IV): sequencing the most valuable type-strain genomes for metagenomic binning, comparative biology and taxonomic classification.</title>
        <authorList>
            <person name="Goeker M."/>
        </authorList>
    </citation>
    <scope>NUCLEOTIDE SEQUENCE [LARGE SCALE GENOMIC DNA]</scope>
    <source>
        <strain evidence="2 3">DSM 44952</strain>
    </source>
</reference>
<gene>
    <name evidence="2" type="ORF">DFR68_10296</name>
</gene>
<sequence length="192" mass="20646">MPIVPDDKDWTWVLEKTCPECGFDGPATAFEEVPGLVRDAAARFTTVLGRPDAAVRPDDSTWSPLEYAAHVRDVCRIFAHRLDITLAGADAAPGPVIPAYDTTVTLGSGLPMFANWDQDATAEAARYGEQNPAVVAGDLRAAAENVSGAFESVPAAERTRAARRSNGSEFTVDSMSVYFAHDLVHHLHDVHA</sequence>
<organism evidence="2 3">
    <name type="scientific">Nocardia mexicana</name>
    <dbReference type="NCBI Taxonomy" id="279262"/>
    <lineage>
        <taxon>Bacteria</taxon>
        <taxon>Bacillati</taxon>
        <taxon>Actinomycetota</taxon>
        <taxon>Actinomycetes</taxon>
        <taxon>Mycobacteriales</taxon>
        <taxon>Nocardiaceae</taxon>
        <taxon>Nocardia</taxon>
    </lineage>
</organism>
<evidence type="ECO:0000313" key="2">
    <source>
        <dbReference type="EMBL" id="RDI53975.1"/>
    </source>
</evidence>